<accession>A0A224XU68</accession>
<dbReference type="EMBL" id="GFTR01000330">
    <property type="protein sequence ID" value="JAW16096.1"/>
    <property type="molecule type" value="Transcribed_RNA"/>
</dbReference>
<reference evidence="1" key="1">
    <citation type="journal article" date="2018" name="PLoS Negl. Trop. Dis.">
        <title>An insight into the salivary gland and fat body transcriptome of Panstrongylus lignarius (Hemiptera: Heteroptera), the main vector of Chagas disease in Peru.</title>
        <authorList>
            <person name="Nevoa J.C."/>
            <person name="Mendes M.T."/>
            <person name="da Silva M.V."/>
            <person name="Soares S.C."/>
            <person name="Oliveira C.J.F."/>
            <person name="Ribeiro J.M.C."/>
        </authorList>
    </citation>
    <scope>NUCLEOTIDE SEQUENCE</scope>
</reference>
<name>A0A224XU68_9HEMI</name>
<organism evidence="1">
    <name type="scientific">Panstrongylus lignarius</name>
    <dbReference type="NCBI Taxonomy" id="156445"/>
    <lineage>
        <taxon>Eukaryota</taxon>
        <taxon>Metazoa</taxon>
        <taxon>Ecdysozoa</taxon>
        <taxon>Arthropoda</taxon>
        <taxon>Hexapoda</taxon>
        <taxon>Insecta</taxon>
        <taxon>Pterygota</taxon>
        <taxon>Neoptera</taxon>
        <taxon>Paraneoptera</taxon>
        <taxon>Hemiptera</taxon>
        <taxon>Heteroptera</taxon>
        <taxon>Panheteroptera</taxon>
        <taxon>Cimicomorpha</taxon>
        <taxon>Reduviidae</taxon>
        <taxon>Triatominae</taxon>
        <taxon>Panstrongylus</taxon>
    </lineage>
</organism>
<proteinExistence type="predicted"/>
<sequence length="71" mass="7846">MSLVLANSCCVLSNASFLACFLIFFAESMAKFVKSLDNSLANSRCATTASYFEIASNWSLLRSLPFFCKSR</sequence>
<protein>
    <submittedName>
        <fullName evidence="1">Putative secreted protein</fullName>
    </submittedName>
</protein>
<evidence type="ECO:0000313" key="1">
    <source>
        <dbReference type="EMBL" id="JAW16096.1"/>
    </source>
</evidence>
<dbReference type="AlphaFoldDB" id="A0A224XU68"/>